<feature type="transmembrane region" description="Helical" evidence="8">
    <location>
        <begin position="115"/>
        <end position="133"/>
    </location>
</feature>
<evidence type="ECO:0000256" key="7">
    <source>
        <dbReference type="ARBA" id="ARBA00023315"/>
    </source>
</evidence>
<evidence type="ECO:0000256" key="5">
    <source>
        <dbReference type="ARBA" id="ARBA00022989"/>
    </source>
</evidence>
<gene>
    <name evidence="10" type="ORF">R1flu_006568</name>
</gene>
<feature type="transmembrane region" description="Helical" evidence="8">
    <location>
        <begin position="271"/>
        <end position="296"/>
    </location>
</feature>
<feature type="transmembrane region" description="Helical" evidence="8">
    <location>
        <begin position="83"/>
        <end position="103"/>
    </location>
</feature>
<comment type="subcellular location">
    <subcellularLocation>
        <location evidence="1">Membrane</location>
        <topology evidence="1">Multi-pass membrane protein</topology>
    </subcellularLocation>
</comment>
<dbReference type="Pfam" id="PF01529">
    <property type="entry name" value="DHHC"/>
    <property type="match status" value="1"/>
</dbReference>
<evidence type="ECO:0000259" key="9">
    <source>
        <dbReference type="Pfam" id="PF01529"/>
    </source>
</evidence>
<keyword evidence="5 8" id="KW-1133">Transmembrane helix</keyword>
<organism evidence="10 11">
    <name type="scientific">Riccia fluitans</name>
    <dbReference type="NCBI Taxonomy" id="41844"/>
    <lineage>
        <taxon>Eukaryota</taxon>
        <taxon>Viridiplantae</taxon>
        <taxon>Streptophyta</taxon>
        <taxon>Embryophyta</taxon>
        <taxon>Marchantiophyta</taxon>
        <taxon>Marchantiopsida</taxon>
        <taxon>Marchantiidae</taxon>
        <taxon>Marchantiales</taxon>
        <taxon>Ricciaceae</taxon>
        <taxon>Riccia</taxon>
    </lineage>
</organism>
<dbReference type="PROSITE" id="PS50216">
    <property type="entry name" value="DHHC"/>
    <property type="match status" value="1"/>
</dbReference>
<dbReference type="Proteomes" id="UP001605036">
    <property type="component" value="Unassembled WGS sequence"/>
</dbReference>
<keyword evidence="3 8" id="KW-0808">Transferase</keyword>
<evidence type="ECO:0000256" key="3">
    <source>
        <dbReference type="ARBA" id="ARBA00022679"/>
    </source>
</evidence>
<comment type="catalytic activity">
    <reaction evidence="8">
        <text>L-cysteinyl-[protein] + hexadecanoyl-CoA = S-hexadecanoyl-L-cysteinyl-[protein] + CoA</text>
        <dbReference type="Rhea" id="RHEA:36683"/>
        <dbReference type="Rhea" id="RHEA-COMP:10131"/>
        <dbReference type="Rhea" id="RHEA-COMP:11032"/>
        <dbReference type="ChEBI" id="CHEBI:29950"/>
        <dbReference type="ChEBI" id="CHEBI:57287"/>
        <dbReference type="ChEBI" id="CHEBI:57379"/>
        <dbReference type="ChEBI" id="CHEBI:74151"/>
        <dbReference type="EC" id="2.3.1.225"/>
    </reaction>
</comment>
<feature type="transmembrane region" description="Helical" evidence="8">
    <location>
        <begin position="206"/>
        <end position="230"/>
    </location>
</feature>
<dbReference type="GO" id="GO:0016020">
    <property type="term" value="C:membrane"/>
    <property type="evidence" value="ECO:0007669"/>
    <property type="project" value="UniProtKB-SubCell"/>
</dbReference>
<accession>A0ABD1YWC5</accession>
<sequence length="397" mass="45241">MTGQWLLIAYAGLLPFLLFLLLCGDRPAFEGTCLERMHHFIFAGGCCESLQWLIGCVCGERGTKTCSSVEQYLCDRPNPVLQLFYLSILGGSYITIATTSLHYIPGFYVSVYHKYIGQAAVLVGVLLFLLTSFTDPGVINSTTLKVHISSYPYDGMIYEGTKECTTCRITRPARSKHCSICDRCVARFDHHCGWMNNCIGEKNLRYFLSFLIWHVCLCLYGAFLLGAILLGEVEDRNVVRAITYYYGGPATLRKVYSHVLQWLLTFYSTQVLMMVFLFVVSVLLAGFASYHIYLILVNTTTNETYKWDMYQRWQAELAYTKILEESKIAGIDRGFPVQKRNWMCGMFSFLSSRDPSLPPRPKLSNFKQKNIYNRGMFANLAEAVFPISNRKAPKKKD</sequence>
<dbReference type="PANTHER" id="PTHR22883:SF286">
    <property type="entry name" value="PROTEIN S-ACYLTRANSFERASE 17-RELATED"/>
    <property type="match status" value="1"/>
</dbReference>
<comment type="similarity">
    <text evidence="2 8">Belongs to the DHHC palmitoyltransferase family.</text>
</comment>
<dbReference type="AlphaFoldDB" id="A0ABD1YWC5"/>
<evidence type="ECO:0000313" key="11">
    <source>
        <dbReference type="Proteomes" id="UP001605036"/>
    </source>
</evidence>
<evidence type="ECO:0000256" key="1">
    <source>
        <dbReference type="ARBA" id="ARBA00004141"/>
    </source>
</evidence>
<dbReference type="GO" id="GO:0019706">
    <property type="term" value="F:protein-cysteine S-palmitoyltransferase activity"/>
    <property type="evidence" value="ECO:0007669"/>
    <property type="project" value="UniProtKB-EC"/>
</dbReference>
<evidence type="ECO:0000256" key="2">
    <source>
        <dbReference type="ARBA" id="ARBA00008574"/>
    </source>
</evidence>
<keyword evidence="4 8" id="KW-0812">Transmembrane</keyword>
<dbReference type="PANTHER" id="PTHR22883">
    <property type="entry name" value="ZINC FINGER DHHC DOMAIN CONTAINING PROTEIN"/>
    <property type="match status" value="1"/>
</dbReference>
<feature type="transmembrane region" description="Helical" evidence="8">
    <location>
        <begin position="6"/>
        <end position="24"/>
    </location>
</feature>
<evidence type="ECO:0000256" key="4">
    <source>
        <dbReference type="ARBA" id="ARBA00022692"/>
    </source>
</evidence>
<reference evidence="10 11" key="1">
    <citation type="submission" date="2024-09" db="EMBL/GenBank/DDBJ databases">
        <title>Chromosome-scale assembly of Riccia fluitans.</title>
        <authorList>
            <person name="Paukszto L."/>
            <person name="Sawicki J."/>
            <person name="Karawczyk K."/>
            <person name="Piernik-Szablinska J."/>
            <person name="Szczecinska M."/>
            <person name="Mazdziarz M."/>
        </authorList>
    </citation>
    <scope>NUCLEOTIDE SEQUENCE [LARGE SCALE GENOMIC DNA]</scope>
    <source>
        <strain evidence="10">Rf_01</strain>
        <tissue evidence="10">Aerial parts of the thallus</tissue>
    </source>
</reference>
<keyword evidence="6 8" id="KW-0472">Membrane</keyword>
<comment type="caution">
    <text evidence="10">The sequence shown here is derived from an EMBL/GenBank/DDBJ whole genome shotgun (WGS) entry which is preliminary data.</text>
</comment>
<feature type="domain" description="Palmitoyltransferase DHHC" evidence="9">
    <location>
        <begin position="159"/>
        <end position="307"/>
    </location>
</feature>
<evidence type="ECO:0000256" key="8">
    <source>
        <dbReference type="RuleBase" id="RU079119"/>
    </source>
</evidence>
<proteinExistence type="inferred from homology"/>
<dbReference type="EC" id="2.3.1.225" evidence="8"/>
<name>A0ABD1YWC5_9MARC</name>
<dbReference type="InterPro" id="IPR001594">
    <property type="entry name" value="Palmitoyltrfase_DHHC"/>
</dbReference>
<protein>
    <recommendedName>
        <fullName evidence="8">S-acyltransferase</fullName>
        <ecNumber evidence="8">2.3.1.225</ecNumber>
    </recommendedName>
    <alternativeName>
        <fullName evidence="8">Palmitoyltransferase</fullName>
    </alternativeName>
</protein>
<comment type="domain">
    <text evidence="8">The DHHC domain is required for palmitoyltransferase activity.</text>
</comment>
<dbReference type="EMBL" id="JBHFFA010000003">
    <property type="protein sequence ID" value="KAL2635089.1"/>
    <property type="molecule type" value="Genomic_DNA"/>
</dbReference>
<evidence type="ECO:0000256" key="6">
    <source>
        <dbReference type="ARBA" id="ARBA00023136"/>
    </source>
</evidence>
<keyword evidence="11" id="KW-1185">Reference proteome</keyword>
<dbReference type="InterPro" id="IPR039859">
    <property type="entry name" value="PFA4/ZDH16/20/ERF2-like"/>
</dbReference>
<evidence type="ECO:0000313" key="10">
    <source>
        <dbReference type="EMBL" id="KAL2635089.1"/>
    </source>
</evidence>
<keyword evidence="7 8" id="KW-0012">Acyltransferase</keyword>